<sequence length="75" mass="8489">MPSLTRIRSFTSSCCLVPADAQYTVNVTNRKSRKHNFLWGRARAECLFSHHTFVARTASSNTMHKHNGNGTNQHT</sequence>
<protein>
    <submittedName>
        <fullName evidence="1">Putative secreted protein</fullName>
    </submittedName>
</protein>
<proteinExistence type="predicted"/>
<name>A0A2M4B7Y7_9DIPT</name>
<reference evidence="1" key="1">
    <citation type="submission" date="2018-01" db="EMBL/GenBank/DDBJ databases">
        <title>An insight into the sialome of Amazonian anophelines.</title>
        <authorList>
            <person name="Ribeiro J.M."/>
            <person name="Scarpassa V."/>
            <person name="Calvo E."/>
        </authorList>
    </citation>
    <scope>NUCLEOTIDE SEQUENCE</scope>
    <source>
        <tissue evidence="1">Salivary glands</tissue>
    </source>
</reference>
<accession>A0A2M4B7Y7</accession>
<dbReference type="AlphaFoldDB" id="A0A2M4B7Y7"/>
<dbReference type="EMBL" id="GGFK01015780">
    <property type="protein sequence ID" value="MBW49101.1"/>
    <property type="molecule type" value="Transcribed_RNA"/>
</dbReference>
<organism evidence="1">
    <name type="scientific">Anopheles triannulatus</name>
    <dbReference type="NCBI Taxonomy" id="58253"/>
    <lineage>
        <taxon>Eukaryota</taxon>
        <taxon>Metazoa</taxon>
        <taxon>Ecdysozoa</taxon>
        <taxon>Arthropoda</taxon>
        <taxon>Hexapoda</taxon>
        <taxon>Insecta</taxon>
        <taxon>Pterygota</taxon>
        <taxon>Neoptera</taxon>
        <taxon>Endopterygota</taxon>
        <taxon>Diptera</taxon>
        <taxon>Nematocera</taxon>
        <taxon>Culicoidea</taxon>
        <taxon>Culicidae</taxon>
        <taxon>Anophelinae</taxon>
        <taxon>Anopheles</taxon>
    </lineage>
</organism>
<evidence type="ECO:0000313" key="1">
    <source>
        <dbReference type="EMBL" id="MBW49101.1"/>
    </source>
</evidence>